<organism evidence="1 2">
    <name type="scientific">Ambrosiozyma monospora</name>
    <name type="common">Yeast</name>
    <name type="synonym">Endomycopsis monosporus</name>
    <dbReference type="NCBI Taxonomy" id="43982"/>
    <lineage>
        <taxon>Eukaryota</taxon>
        <taxon>Fungi</taxon>
        <taxon>Dikarya</taxon>
        <taxon>Ascomycota</taxon>
        <taxon>Saccharomycotina</taxon>
        <taxon>Pichiomycetes</taxon>
        <taxon>Pichiales</taxon>
        <taxon>Pichiaceae</taxon>
        <taxon>Ambrosiozyma</taxon>
    </lineage>
</organism>
<comment type="caution">
    <text evidence="1">The sequence shown here is derived from an EMBL/GenBank/DDBJ whole genome shotgun (WGS) entry which is preliminary data.</text>
</comment>
<sequence>MSGASVQSSIVNTINTIIGAGMLVLPYAFRTDGIFIGSFILIFAALTSGFGMYLQGVSSKFLPESTATFFTVCMITYPHLSVLFDLSIALQCFGVGVSYVVLTGDLMPLVFPFGDDWSDASVRNFYILASCFLTVPLCYLRKLDSLKYTSVLCLVAIAYLVLLVYWFFFVGLTTDFTNIPVEKHGHISIWKPESLKSIFKTLGVIVLAYTCPNQFSIVGELERPTLGRIYKIVFISMSITTLLFWTVALFGYLTYGNYIAGNILLVFDDSFAVRLEYLSITSIIGSKSIISLKTVTATTNWLVKNLNH</sequence>
<proteinExistence type="predicted"/>
<dbReference type="EMBL" id="BSXS01009619">
    <property type="protein sequence ID" value="GME96040.1"/>
    <property type="molecule type" value="Genomic_DNA"/>
</dbReference>
<protein>
    <submittedName>
        <fullName evidence="1">Unnamed protein product</fullName>
    </submittedName>
</protein>
<gene>
    <name evidence="1" type="ORF">Amon02_000988400</name>
</gene>
<evidence type="ECO:0000313" key="2">
    <source>
        <dbReference type="Proteomes" id="UP001165064"/>
    </source>
</evidence>
<name>A0ACB5TW50_AMBMO</name>
<reference evidence="1" key="1">
    <citation type="submission" date="2023-04" db="EMBL/GenBank/DDBJ databases">
        <title>Ambrosiozyma monospora NBRC 10751.</title>
        <authorList>
            <person name="Ichikawa N."/>
            <person name="Sato H."/>
            <person name="Tonouchi N."/>
        </authorList>
    </citation>
    <scope>NUCLEOTIDE SEQUENCE</scope>
    <source>
        <strain evidence="1">NBRC 10751</strain>
    </source>
</reference>
<accession>A0ACB5TW50</accession>
<keyword evidence="2" id="KW-1185">Reference proteome</keyword>
<dbReference type="Proteomes" id="UP001165064">
    <property type="component" value="Unassembled WGS sequence"/>
</dbReference>
<evidence type="ECO:0000313" key="1">
    <source>
        <dbReference type="EMBL" id="GME96040.1"/>
    </source>
</evidence>